<dbReference type="EMBL" id="FNEV01000005">
    <property type="protein sequence ID" value="SDJ43951.1"/>
    <property type="molecule type" value="Genomic_DNA"/>
</dbReference>
<evidence type="ECO:0000259" key="16">
    <source>
        <dbReference type="PROSITE" id="PS51198"/>
    </source>
</evidence>
<dbReference type="AlphaFoldDB" id="A0A1G8TR01"/>
<evidence type="ECO:0000256" key="7">
    <source>
        <dbReference type="ARBA" id="ARBA00022840"/>
    </source>
</evidence>
<dbReference type="InterPro" id="IPR000212">
    <property type="entry name" value="DNA_helicase_UvrD/REP"/>
</dbReference>
<dbReference type="GO" id="GO:0005524">
    <property type="term" value="F:ATP binding"/>
    <property type="evidence" value="ECO:0007669"/>
    <property type="project" value="UniProtKB-UniRule"/>
</dbReference>
<evidence type="ECO:0000313" key="19">
    <source>
        <dbReference type="Proteomes" id="UP000199225"/>
    </source>
</evidence>
<evidence type="ECO:0000256" key="14">
    <source>
        <dbReference type="PROSITE-ProRule" id="PRU00560"/>
    </source>
</evidence>
<dbReference type="InterPro" id="IPR014016">
    <property type="entry name" value="UvrD-like_ATP-bd"/>
</dbReference>
<comment type="subunit">
    <text evidence="13">Heterodimer of AddA and AddB/RexB.</text>
</comment>
<dbReference type="InterPro" id="IPR014017">
    <property type="entry name" value="DNA_helicase_UvrD-like_C"/>
</dbReference>
<organism evidence="18 19">
    <name type="scientific">Salimicrobium halophilum</name>
    <dbReference type="NCBI Taxonomy" id="86666"/>
    <lineage>
        <taxon>Bacteria</taxon>
        <taxon>Bacillati</taxon>
        <taxon>Bacillota</taxon>
        <taxon>Bacilli</taxon>
        <taxon>Bacillales</taxon>
        <taxon>Bacillaceae</taxon>
        <taxon>Salimicrobium</taxon>
    </lineage>
</organism>
<reference evidence="19" key="1">
    <citation type="submission" date="2016-10" db="EMBL/GenBank/DDBJ databases">
        <authorList>
            <person name="Varghese N."/>
            <person name="Submissions S."/>
        </authorList>
    </citation>
    <scope>NUCLEOTIDE SEQUENCE [LARGE SCALE GENOMIC DNA]</scope>
    <source>
        <strain evidence="19">DSM 4771</strain>
    </source>
</reference>
<dbReference type="PROSITE" id="PS51198">
    <property type="entry name" value="UVRD_HELICASE_ATP_BIND"/>
    <property type="match status" value="1"/>
</dbReference>
<proteinExistence type="inferred from homology"/>
<evidence type="ECO:0000313" key="18">
    <source>
        <dbReference type="EMBL" id="SDJ43951.1"/>
    </source>
</evidence>
<evidence type="ECO:0000256" key="12">
    <source>
        <dbReference type="ARBA" id="ARBA00048988"/>
    </source>
</evidence>
<feature type="domain" description="UvrD-like helicase C-terminal" evidence="17">
    <location>
        <begin position="511"/>
        <end position="803"/>
    </location>
</feature>
<keyword evidence="8 13" id="KW-0238">DNA-binding</keyword>
<keyword evidence="2 13" id="KW-0547">Nucleotide-binding</keyword>
<evidence type="ECO:0000256" key="15">
    <source>
        <dbReference type="SAM" id="Coils"/>
    </source>
</evidence>
<dbReference type="Pfam" id="PF12705">
    <property type="entry name" value="PDDEXK_1"/>
    <property type="match status" value="1"/>
</dbReference>
<evidence type="ECO:0000259" key="17">
    <source>
        <dbReference type="PROSITE" id="PS51217"/>
    </source>
</evidence>
<keyword evidence="5 13" id="KW-0347">Helicase</keyword>
<dbReference type="Pfam" id="PF13361">
    <property type="entry name" value="UvrD_C"/>
    <property type="match status" value="1"/>
</dbReference>
<protein>
    <recommendedName>
        <fullName evidence="13">ATP-dependent helicase/nuclease subunit A</fullName>
        <ecNumber evidence="13">3.1.-.-</ecNumber>
        <ecNumber evidence="13">5.6.2.4</ecNumber>
    </recommendedName>
    <alternativeName>
        <fullName evidence="13">ATP-dependent helicase/nuclease AddA</fullName>
    </alternativeName>
    <alternativeName>
        <fullName evidence="13">DNA 3'-5' helicase AddA</fullName>
    </alternativeName>
</protein>
<dbReference type="PROSITE" id="PS51217">
    <property type="entry name" value="UVRD_HELICASE_CTER"/>
    <property type="match status" value="1"/>
</dbReference>
<evidence type="ECO:0000256" key="4">
    <source>
        <dbReference type="ARBA" id="ARBA00022801"/>
    </source>
</evidence>
<dbReference type="SUPFAM" id="SSF52980">
    <property type="entry name" value="Restriction endonuclease-like"/>
    <property type="match status" value="1"/>
</dbReference>
<keyword evidence="9 13" id="KW-0234">DNA repair</keyword>
<feature type="domain" description="UvrD-like helicase ATP-binding" evidence="16">
    <location>
        <begin position="2"/>
        <end position="476"/>
    </location>
</feature>
<dbReference type="STRING" id="86666.SAMN04490247_1918"/>
<dbReference type="SUPFAM" id="SSF52540">
    <property type="entry name" value="P-loop containing nucleoside triphosphate hydrolases"/>
    <property type="match status" value="1"/>
</dbReference>
<comment type="similarity">
    <text evidence="13">Belongs to the helicase family. AddA subfamily.</text>
</comment>
<name>A0A1G8TR01_9BACI</name>
<comment type="catalytic activity">
    <reaction evidence="11 13">
        <text>Couples ATP hydrolysis with the unwinding of duplex DNA by translocating in the 3'-5' direction.</text>
        <dbReference type="EC" id="5.6.2.4"/>
    </reaction>
</comment>
<dbReference type="EC" id="3.1.-.-" evidence="13"/>
<dbReference type="GO" id="GO:0043138">
    <property type="term" value="F:3'-5' DNA helicase activity"/>
    <property type="evidence" value="ECO:0007669"/>
    <property type="project" value="UniProtKB-UniRule"/>
</dbReference>
<dbReference type="GO" id="GO:0008408">
    <property type="term" value="F:3'-5' exonuclease activity"/>
    <property type="evidence" value="ECO:0007669"/>
    <property type="project" value="UniProtKB-UniRule"/>
</dbReference>
<evidence type="ECO:0000256" key="10">
    <source>
        <dbReference type="ARBA" id="ARBA00023235"/>
    </source>
</evidence>
<dbReference type="PANTHER" id="PTHR11070">
    <property type="entry name" value="UVRD / RECB / PCRA DNA HELICASE FAMILY MEMBER"/>
    <property type="match status" value="1"/>
</dbReference>
<accession>A0A1G8TR01</accession>
<keyword evidence="7 13" id="KW-0067">ATP-binding</keyword>
<dbReference type="GO" id="GO:0016887">
    <property type="term" value="F:ATP hydrolysis activity"/>
    <property type="evidence" value="ECO:0007669"/>
    <property type="project" value="RHEA"/>
</dbReference>
<gene>
    <name evidence="13" type="primary">addA</name>
    <name evidence="18" type="ORF">SAMN04490247_1918</name>
</gene>
<feature type="binding site" evidence="14">
    <location>
        <begin position="23"/>
        <end position="30"/>
    </location>
    <ligand>
        <name>ATP</name>
        <dbReference type="ChEBI" id="CHEBI:30616"/>
    </ligand>
</feature>
<keyword evidence="6 13" id="KW-0269">Exonuclease</keyword>
<evidence type="ECO:0000256" key="9">
    <source>
        <dbReference type="ARBA" id="ARBA00023204"/>
    </source>
</evidence>
<keyword evidence="10 13" id="KW-0413">Isomerase</keyword>
<dbReference type="InterPro" id="IPR011604">
    <property type="entry name" value="PDDEXK-like_dom_sf"/>
</dbReference>
<evidence type="ECO:0000256" key="6">
    <source>
        <dbReference type="ARBA" id="ARBA00022839"/>
    </source>
</evidence>
<dbReference type="FunFam" id="3.40.50.300:FF:001236">
    <property type="entry name" value="ATP-dependent helicase/nuclease subunit A"/>
    <property type="match status" value="1"/>
</dbReference>
<keyword evidence="19" id="KW-1185">Reference proteome</keyword>
<dbReference type="Pfam" id="PF00580">
    <property type="entry name" value="UvrD-helicase"/>
    <property type="match status" value="1"/>
</dbReference>
<dbReference type="GO" id="GO:0033202">
    <property type="term" value="C:DNA helicase complex"/>
    <property type="evidence" value="ECO:0007669"/>
    <property type="project" value="TreeGrafter"/>
</dbReference>
<dbReference type="Gene3D" id="3.40.50.300">
    <property type="entry name" value="P-loop containing nucleotide triphosphate hydrolases"/>
    <property type="match status" value="4"/>
</dbReference>
<evidence type="ECO:0000256" key="3">
    <source>
        <dbReference type="ARBA" id="ARBA00022763"/>
    </source>
</evidence>
<dbReference type="Gene3D" id="3.90.320.10">
    <property type="match status" value="1"/>
</dbReference>
<dbReference type="GO" id="GO:0000724">
    <property type="term" value="P:double-strand break repair via homologous recombination"/>
    <property type="evidence" value="ECO:0007669"/>
    <property type="project" value="UniProtKB-UniRule"/>
</dbReference>
<dbReference type="OrthoDB" id="9810135at2"/>
<dbReference type="Proteomes" id="UP000199225">
    <property type="component" value="Unassembled WGS sequence"/>
</dbReference>
<dbReference type="GO" id="GO:0003690">
    <property type="term" value="F:double-stranded DNA binding"/>
    <property type="evidence" value="ECO:0007669"/>
    <property type="project" value="UniProtKB-UniRule"/>
</dbReference>
<dbReference type="PANTHER" id="PTHR11070:SF48">
    <property type="entry name" value="ATP-DEPENDENT HELICASE_NUCLEASE SUBUNIT A"/>
    <property type="match status" value="1"/>
</dbReference>
<comment type="catalytic activity">
    <reaction evidence="12 13">
        <text>ATP + H2O = ADP + phosphate + H(+)</text>
        <dbReference type="Rhea" id="RHEA:13065"/>
        <dbReference type="ChEBI" id="CHEBI:15377"/>
        <dbReference type="ChEBI" id="CHEBI:15378"/>
        <dbReference type="ChEBI" id="CHEBI:30616"/>
        <dbReference type="ChEBI" id="CHEBI:43474"/>
        <dbReference type="ChEBI" id="CHEBI:456216"/>
        <dbReference type="EC" id="5.6.2.4"/>
    </reaction>
</comment>
<evidence type="ECO:0000256" key="11">
    <source>
        <dbReference type="ARBA" id="ARBA00034617"/>
    </source>
</evidence>
<dbReference type="GO" id="GO:0005829">
    <property type="term" value="C:cytosol"/>
    <property type="evidence" value="ECO:0007669"/>
    <property type="project" value="TreeGrafter"/>
</dbReference>
<keyword evidence="3 13" id="KW-0227">DNA damage</keyword>
<evidence type="ECO:0000256" key="1">
    <source>
        <dbReference type="ARBA" id="ARBA00022722"/>
    </source>
</evidence>
<evidence type="ECO:0000256" key="5">
    <source>
        <dbReference type="ARBA" id="ARBA00022806"/>
    </source>
</evidence>
<evidence type="ECO:0000256" key="13">
    <source>
        <dbReference type="HAMAP-Rule" id="MF_01451"/>
    </source>
</evidence>
<comment type="cofactor">
    <cofactor evidence="13">
        <name>Mg(2+)</name>
        <dbReference type="ChEBI" id="CHEBI:18420"/>
    </cofactor>
</comment>
<keyword evidence="4 13" id="KW-0378">Hydrolase</keyword>
<dbReference type="RefSeq" id="WP_093193647.1">
    <property type="nucleotide sequence ID" value="NZ_FNEV01000005.1"/>
</dbReference>
<dbReference type="EC" id="5.6.2.4" evidence="13"/>
<keyword evidence="1 13" id="KW-0540">Nuclease</keyword>
<sequence>MVSWTKEQEQAIYDHGRDMLVSAAAGSGKTAVLVERIIQKVIDRESPVDIHALLVVTFTNAAAQEMRNRVTEALNGALEQNPGSLHLKKQLSLVQSASISTLHSFCLEMIRKYAYLLDLDPAFRISDDVEADLMKQEVLEELLEDWYGKEGEERREFFELVDRFSGDRHDLDVESLILQMYTFSEQHPWPETWLEEVAEMYNVTPEHEEADLPWFTLLKREVHHQLDAMEKEAEEFLSLTRQPDGPYTYGETADKDLALIREAKANLAISWQSLEDYVKEAKFPALSRKKSEVAEEKKEEAKDVRERYKKRFKQIQEEWFARPLTRYLEEMGELYPVVRQLTVVVRDFKQRYQEKKKEKAVVDFSDLEHFALEILRDGASTPDNLIPSSVAKGYQRQFTEVLVDEYQDTNLVQETLLRLLTDSSEAGDLFMVGDVKQSIYRFRHAEPSLFLEKYRRFQTEEDEGKRIDLARNFRSRHQVLNATNYLFRQILDEEVGEMDYEEEVELIYGNTSYEDWTEEDTSTELVIVDREDPEEEKEDPEEEDFRDLEKAQLEARTYARKIRAWLGYDGHAPMQIVDKESGMPRPVKFRDIVLLQRSMTWAPVIVDELKQQGIPVYAELSTGYFEAIEIRVMISLLKTIDNPKQDIPLASVLRSPIVGLDEDELARIRLADKKAGYYEAMKAYRNTESDDLTGKLDDFLETLHVFRERARQGALSELIWDIFRETGYYDFAGGMPGGRQRQANLRALYDRAKSYESTSFRGLFRFLRFIERMEERGDDLGAARALGEQEDVVRIMTIHKSKGLEFPIVILGGIDKQFNMRDLHSRYLLHKDLGFGSKYIDPKRRLIYPTIAYHALREKKKREILAEEMRVLYVALTRAKEKLVLVGNVPSFQKKQDKWKRFANYEPWMLPASDRLSAKSYLDWIGPSLIRHHQAEVLTTEDIEVKAPESIHQDESEWNIDVIHGSELSTVEEDIEKRDEAVKEAVEEWKPVGHGIEPFVEERLDYKYPYEQAARRRAKQTVTEIKRKQEIDEYADTSVAVPYRAPMRKRPKFMQQEKSLTAAERGTAMHTVMQHIPLRPHSPLEVAEEVERLVEREVLTRDEADVIDTDAISRFFDTEIGELTVSLNDIERETAFNYMLPAKEIYADWEGDEDECVFIQGIIDLVLPYKDGYILLDYKTDQLDGSESEKKLADRYRTQIAIYTRALESIRKKKVHKRLLYFFDAAKVVEVEGE</sequence>
<dbReference type="HAMAP" id="MF_01451">
    <property type="entry name" value="AddA"/>
    <property type="match status" value="1"/>
</dbReference>
<dbReference type="InterPro" id="IPR038726">
    <property type="entry name" value="PDDEXK_AddAB-type"/>
</dbReference>
<feature type="coiled-coil region" evidence="15">
    <location>
        <begin position="291"/>
        <end position="358"/>
    </location>
</feature>
<evidence type="ECO:0000256" key="8">
    <source>
        <dbReference type="ARBA" id="ARBA00023125"/>
    </source>
</evidence>
<dbReference type="CDD" id="cd17932">
    <property type="entry name" value="DEXQc_UvrD"/>
    <property type="match status" value="1"/>
</dbReference>
<dbReference type="InterPro" id="IPR027417">
    <property type="entry name" value="P-loop_NTPase"/>
</dbReference>
<dbReference type="NCBIfam" id="TIGR02785">
    <property type="entry name" value="addA_Gpos"/>
    <property type="match status" value="1"/>
</dbReference>
<evidence type="ECO:0000256" key="2">
    <source>
        <dbReference type="ARBA" id="ARBA00022741"/>
    </source>
</evidence>
<comment type="function">
    <text evidence="13">The heterodimer acts as both an ATP-dependent DNA helicase and an ATP-dependent, dual-direction single-stranded exonuclease. Recognizes the chi site generating a DNA molecule suitable for the initiation of homologous recombination. The AddA nuclease domain is required for chi fragment generation; this subunit has the helicase and 3' -&gt; 5' nuclease activities.</text>
</comment>
<keyword evidence="15" id="KW-0175">Coiled coil</keyword>
<dbReference type="InterPro" id="IPR011335">
    <property type="entry name" value="Restrct_endonuc-II-like"/>
</dbReference>
<dbReference type="InterPro" id="IPR014152">
    <property type="entry name" value="AddA"/>
</dbReference>